<name>A0A3S4XRU1_9RHOB</name>
<proteinExistence type="predicted"/>
<dbReference type="EMBL" id="SBLC01000012">
    <property type="protein sequence ID" value="RWY41095.1"/>
    <property type="molecule type" value="Genomic_DNA"/>
</dbReference>
<dbReference type="AlphaFoldDB" id="A0A3S4XRU1"/>
<evidence type="ECO:0000313" key="2">
    <source>
        <dbReference type="EMBL" id="RWY41095.1"/>
    </source>
</evidence>
<organism evidence="2 3">
    <name type="scientific">Falsigemmobacter intermedius</name>
    <dbReference type="NCBI Taxonomy" id="1553448"/>
    <lineage>
        <taxon>Bacteria</taxon>
        <taxon>Pseudomonadati</taxon>
        <taxon>Pseudomonadota</taxon>
        <taxon>Alphaproteobacteria</taxon>
        <taxon>Rhodobacterales</taxon>
        <taxon>Paracoccaceae</taxon>
        <taxon>Falsigemmobacter</taxon>
    </lineage>
</organism>
<dbReference type="Proteomes" id="UP000287168">
    <property type="component" value="Unassembled WGS sequence"/>
</dbReference>
<feature type="coiled-coil region" evidence="1">
    <location>
        <begin position="50"/>
        <end position="77"/>
    </location>
</feature>
<dbReference type="OrthoDB" id="7871100at2"/>
<reference evidence="2 3" key="1">
    <citation type="journal article" date="2015" name="Int. J. Syst. Evol. Microbiol.">
        <title>Gemmobacter intermedius sp. nov., isolated from a white stork (Ciconia ciconia).</title>
        <authorList>
            <person name="Kampfer P."/>
            <person name="Jerzak L."/>
            <person name="Wilharm G."/>
            <person name="Golke J."/>
            <person name="Busse H.J."/>
            <person name="Glaeser S.P."/>
        </authorList>
    </citation>
    <scope>NUCLEOTIDE SEQUENCE [LARGE SCALE GENOMIC DNA]</scope>
    <source>
        <strain evidence="2 3">119/4</strain>
    </source>
</reference>
<evidence type="ECO:0000256" key="1">
    <source>
        <dbReference type="SAM" id="Coils"/>
    </source>
</evidence>
<feature type="coiled-coil region" evidence="1">
    <location>
        <begin position="112"/>
        <end position="292"/>
    </location>
</feature>
<accession>A0A3S4XRU1</accession>
<comment type="caution">
    <text evidence="2">The sequence shown here is derived from an EMBL/GenBank/DDBJ whole genome shotgun (WGS) entry which is preliminary data.</text>
</comment>
<protein>
    <submittedName>
        <fullName evidence="2">Uncharacterized protein</fullName>
    </submittedName>
</protein>
<keyword evidence="3" id="KW-1185">Reference proteome</keyword>
<sequence>MQEFEQHQRRLATALLRIGAAFERLGEPPPASQVLARAQDSEDLSSEIEIARLTRLAEEARAEAAALSEQLAGTHATLEEVVLELSAQIEARDLELSQLRDSPVAVEAAQPDTALTEELEALQQAIELLNGEIAARDAEIAAFRSLEAAAPQADPEAEAALAAAQEEIAALTARLAALSERHSGSTATLEEVVLALTGQIEARDAEIADLRSALEAASAEAAAACSLADPAEIERLKAVVADGERHAAELSEQLSILTSRHAEATATRDERLSALNAQVEAQAAEMARMRNVNIQLREAMRTMREGMATGGVDAAAINRALEAEVAALSSAREFERAELDALLAALDPLLAPAPATESPEVVNA</sequence>
<dbReference type="Gene3D" id="1.10.287.1490">
    <property type="match status" value="1"/>
</dbReference>
<evidence type="ECO:0000313" key="3">
    <source>
        <dbReference type="Proteomes" id="UP000287168"/>
    </source>
</evidence>
<keyword evidence="1" id="KW-0175">Coiled coil</keyword>
<dbReference type="RefSeq" id="WP_128488847.1">
    <property type="nucleotide sequence ID" value="NZ_JBHLXB010000159.1"/>
</dbReference>
<gene>
    <name evidence="2" type="ORF">EP867_10320</name>
</gene>